<dbReference type="PANTHER" id="PTHR45754:SF3">
    <property type="entry name" value="METHYLENETETRAHYDROFOLATE REDUCTASE (NADPH)"/>
    <property type="match status" value="1"/>
</dbReference>
<dbReference type="PANTHER" id="PTHR45754">
    <property type="entry name" value="METHYLENETETRAHYDROFOLATE REDUCTASE"/>
    <property type="match status" value="1"/>
</dbReference>
<proteinExistence type="predicted"/>
<dbReference type="InterPro" id="IPR053806">
    <property type="entry name" value="MTHFR_C"/>
</dbReference>
<evidence type="ECO:0000259" key="1">
    <source>
        <dbReference type="Pfam" id="PF21895"/>
    </source>
</evidence>
<dbReference type="Proteomes" id="UP001180020">
    <property type="component" value="Unassembled WGS sequence"/>
</dbReference>
<dbReference type="AlphaFoldDB" id="A0AAV9EYK4"/>
<reference evidence="2" key="2">
    <citation type="submission" date="2023-06" db="EMBL/GenBank/DDBJ databases">
        <authorList>
            <person name="Ma L."/>
            <person name="Liu K.-W."/>
            <person name="Li Z."/>
            <person name="Hsiao Y.-Y."/>
            <person name="Qi Y."/>
            <person name="Fu T."/>
            <person name="Tang G."/>
            <person name="Zhang D."/>
            <person name="Sun W.-H."/>
            <person name="Liu D.-K."/>
            <person name="Li Y."/>
            <person name="Chen G.-Z."/>
            <person name="Liu X.-D."/>
            <person name="Liao X.-Y."/>
            <person name="Jiang Y.-T."/>
            <person name="Yu X."/>
            <person name="Hao Y."/>
            <person name="Huang J."/>
            <person name="Zhao X.-W."/>
            <person name="Ke S."/>
            <person name="Chen Y.-Y."/>
            <person name="Wu W.-L."/>
            <person name="Hsu J.-L."/>
            <person name="Lin Y.-F."/>
            <person name="Huang M.-D."/>
            <person name="Li C.-Y."/>
            <person name="Huang L."/>
            <person name="Wang Z.-W."/>
            <person name="Zhao X."/>
            <person name="Zhong W.-Y."/>
            <person name="Peng D.-H."/>
            <person name="Ahmad S."/>
            <person name="Lan S."/>
            <person name="Zhang J.-S."/>
            <person name="Tsai W.-C."/>
            <person name="Van De Peer Y."/>
            <person name="Liu Z.-J."/>
        </authorList>
    </citation>
    <scope>NUCLEOTIDE SEQUENCE</scope>
    <source>
        <strain evidence="2">CP</strain>
        <tissue evidence="2">Leaves</tissue>
    </source>
</reference>
<protein>
    <submittedName>
        <fullName evidence="2">Methylenetetrahydrofolate reductase</fullName>
    </submittedName>
</protein>
<dbReference type="GO" id="GO:0071949">
    <property type="term" value="F:FAD binding"/>
    <property type="evidence" value="ECO:0007669"/>
    <property type="project" value="TreeGrafter"/>
</dbReference>
<gene>
    <name evidence="2" type="ORF">QJS10_CPA05g01163</name>
</gene>
<dbReference type="GO" id="GO:0035999">
    <property type="term" value="P:tetrahydrofolate interconversion"/>
    <property type="evidence" value="ECO:0007669"/>
    <property type="project" value="TreeGrafter"/>
</dbReference>
<organism evidence="2 3">
    <name type="scientific">Acorus calamus</name>
    <name type="common">Sweet flag</name>
    <dbReference type="NCBI Taxonomy" id="4465"/>
    <lineage>
        <taxon>Eukaryota</taxon>
        <taxon>Viridiplantae</taxon>
        <taxon>Streptophyta</taxon>
        <taxon>Embryophyta</taxon>
        <taxon>Tracheophyta</taxon>
        <taxon>Spermatophyta</taxon>
        <taxon>Magnoliopsida</taxon>
        <taxon>Liliopsida</taxon>
        <taxon>Acoraceae</taxon>
        <taxon>Acorus</taxon>
    </lineage>
</organism>
<evidence type="ECO:0000313" key="2">
    <source>
        <dbReference type="EMBL" id="KAK1317332.1"/>
    </source>
</evidence>
<dbReference type="GO" id="GO:0009086">
    <property type="term" value="P:methionine biosynthetic process"/>
    <property type="evidence" value="ECO:0007669"/>
    <property type="project" value="TreeGrafter"/>
</dbReference>
<evidence type="ECO:0000313" key="3">
    <source>
        <dbReference type="Proteomes" id="UP001180020"/>
    </source>
</evidence>
<dbReference type="GO" id="GO:0004489">
    <property type="term" value="F:methylenetetrahydrofolate reductase [NAD(P)H] activity"/>
    <property type="evidence" value="ECO:0007669"/>
    <property type="project" value="TreeGrafter"/>
</dbReference>
<keyword evidence="3" id="KW-1185">Reference proteome</keyword>
<sequence length="165" mass="19402">MHYLLLKQALESRSYQNISRTSSLTRKTFVGRLHGKDLIDESKIPRSLPWRRSTNVFRVKEYVRLIFWYELLSKVGNQVTCNEYIYCVRLTLLDVECLVGHANCPKSYISRTLRWDEYPRGWWGDSQNPSYGALSDHQDEMAQVVMFFRRPIWSSAGPREDECSG</sequence>
<comment type="caution">
    <text evidence="2">The sequence shown here is derived from an EMBL/GenBank/DDBJ whole genome shotgun (WGS) entry which is preliminary data.</text>
</comment>
<reference evidence="2" key="1">
    <citation type="journal article" date="2023" name="Nat. Commun.">
        <title>Diploid and tetraploid genomes of Acorus and the evolution of monocots.</title>
        <authorList>
            <person name="Ma L."/>
            <person name="Liu K.W."/>
            <person name="Li Z."/>
            <person name="Hsiao Y.Y."/>
            <person name="Qi Y."/>
            <person name="Fu T."/>
            <person name="Tang G.D."/>
            <person name="Zhang D."/>
            <person name="Sun W.H."/>
            <person name="Liu D.K."/>
            <person name="Li Y."/>
            <person name="Chen G.Z."/>
            <person name="Liu X.D."/>
            <person name="Liao X.Y."/>
            <person name="Jiang Y.T."/>
            <person name="Yu X."/>
            <person name="Hao Y."/>
            <person name="Huang J."/>
            <person name="Zhao X.W."/>
            <person name="Ke S."/>
            <person name="Chen Y.Y."/>
            <person name="Wu W.L."/>
            <person name="Hsu J.L."/>
            <person name="Lin Y.F."/>
            <person name="Huang M.D."/>
            <person name="Li C.Y."/>
            <person name="Huang L."/>
            <person name="Wang Z.W."/>
            <person name="Zhao X."/>
            <person name="Zhong W.Y."/>
            <person name="Peng D.H."/>
            <person name="Ahmad S."/>
            <person name="Lan S."/>
            <person name="Zhang J.S."/>
            <person name="Tsai W.C."/>
            <person name="Van de Peer Y."/>
            <person name="Liu Z.J."/>
        </authorList>
    </citation>
    <scope>NUCLEOTIDE SEQUENCE</scope>
    <source>
        <strain evidence="2">CP</strain>
    </source>
</reference>
<name>A0AAV9EYK4_ACOCL</name>
<dbReference type="Pfam" id="PF21895">
    <property type="entry name" value="MTHFR_C"/>
    <property type="match status" value="1"/>
</dbReference>
<dbReference type="GO" id="GO:0005829">
    <property type="term" value="C:cytosol"/>
    <property type="evidence" value="ECO:0007669"/>
    <property type="project" value="TreeGrafter"/>
</dbReference>
<feature type="domain" description="MTHFR SAM-binding regulatory" evidence="1">
    <location>
        <begin position="101"/>
        <end position="138"/>
    </location>
</feature>
<dbReference type="EMBL" id="JAUJYO010000005">
    <property type="protein sequence ID" value="KAK1317332.1"/>
    <property type="molecule type" value="Genomic_DNA"/>
</dbReference>
<accession>A0AAV9EYK4</accession>